<feature type="domain" description="Putative phage metallopeptidase" evidence="1">
    <location>
        <begin position="9"/>
        <end position="109"/>
    </location>
</feature>
<dbReference type="STRING" id="1618570.UT08_C0008G0033"/>
<evidence type="ECO:0000259" key="1">
    <source>
        <dbReference type="Pfam" id="PF18894"/>
    </source>
</evidence>
<protein>
    <submittedName>
        <fullName evidence="2">Metallopeptidase-like protein</fullName>
    </submittedName>
</protein>
<dbReference type="EMBL" id="LBVL01000008">
    <property type="protein sequence ID" value="KKQ85277.1"/>
    <property type="molecule type" value="Genomic_DNA"/>
</dbReference>
<evidence type="ECO:0000313" key="3">
    <source>
        <dbReference type="Proteomes" id="UP000034081"/>
    </source>
</evidence>
<comment type="caution">
    <text evidence="2">The sequence shown here is derived from an EMBL/GenBank/DDBJ whole genome shotgun (WGS) entry which is preliminary data.</text>
</comment>
<gene>
    <name evidence="2" type="ORF">UT08_C0008G0033</name>
</gene>
<dbReference type="AlphaFoldDB" id="A0A0G0L2P4"/>
<sequence>MLRKSRKIEWTNAPDIKKRVIHLVREIDLNWINTSGMYFIRSNYSSSRAYARIWGLSKVWQMTLKQDPAYIIEVLSEKFDKLNDKEKDRVLLHELAHIPKNFSGSLLPHIRRRGKRNFHDRVEELFAQYLRSRF</sequence>
<dbReference type="Pfam" id="PF18894">
    <property type="entry name" value="PhageMetallopep"/>
    <property type="match status" value="1"/>
</dbReference>
<name>A0A0G0L2P4_9BACT</name>
<proteinExistence type="predicted"/>
<dbReference type="InterPro" id="IPR043998">
    <property type="entry name" value="Put_Metallopep"/>
</dbReference>
<dbReference type="Proteomes" id="UP000034081">
    <property type="component" value="Unassembled WGS sequence"/>
</dbReference>
<organism evidence="2 3">
    <name type="scientific">Candidatus Woesebacteria bacterium GW2011_GWB1_38_8</name>
    <dbReference type="NCBI Taxonomy" id="1618570"/>
    <lineage>
        <taxon>Bacteria</taxon>
        <taxon>Candidatus Woeseibacteriota</taxon>
    </lineage>
</organism>
<accession>A0A0G0L2P4</accession>
<reference evidence="2 3" key="1">
    <citation type="journal article" date="2015" name="Nature">
        <title>rRNA introns, odd ribosomes, and small enigmatic genomes across a large radiation of phyla.</title>
        <authorList>
            <person name="Brown C.T."/>
            <person name="Hug L.A."/>
            <person name="Thomas B.C."/>
            <person name="Sharon I."/>
            <person name="Castelle C.J."/>
            <person name="Singh A."/>
            <person name="Wilkins M.J."/>
            <person name="Williams K.H."/>
            <person name="Banfield J.F."/>
        </authorList>
    </citation>
    <scope>NUCLEOTIDE SEQUENCE [LARGE SCALE GENOMIC DNA]</scope>
</reference>
<evidence type="ECO:0000313" key="2">
    <source>
        <dbReference type="EMBL" id="KKQ85277.1"/>
    </source>
</evidence>